<dbReference type="PROSITE" id="PS50010">
    <property type="entry name" value="DH_2"/>
    <property type="match status" value="1"/>
</dbReference>
<feature type="region of interest" description="Disordered" evidence="3">
    <location>
        <begin position="948"/>
        <end position="1001"/>
    </location>
</feature>
<reference evidence="8 9" key="2">
    <citation type="submission" date="2016-05" db="EMBL/GenBank/DDBJ databases">
        <title>Lineage-specific infection strategies underlie the spectrum of fungal disease in amphibians.</title>
        <authorList>
            <person name="Cuomo C.A."/>
            <person name="Farrer R.A."/>
            <person name="James T."/>
            <person name="Longcore J."/>
            <person name="Birren B."/>
        </authorList>
    </citation>
    <scope>NUCLEOTIDE SEQUENCE [LARGE SCALE GENOMIC DNA]</scope>
    <source>
        <strain evidence="8 9">JEL423</strain>
    </source>
</reference>
<dbReference type="SMART" id="SM00325">
    <property type="entry name" value="RhoGEF"/>
    <property type="match status" value="1"/>
</dbReference>
<dbReference type="InterPro" id="IPR036871">
    <property type="entry name" value="PX_dom_sf"/>
</dbReference>
<dbReference type="GO" id="GO:0035091">
    <property type="term" value="F:phosphatidylinositol binding"/>
    <property type="evidence" value="ECO:0007669"/>
    <property type="project" value="InterPro"/>
</dbReference>
<dbReference type="eggNOG" id="ENOG502SEB8">
    <property type="taxonomic scope" value="Eukaryota"/>
</dbReference>
<dbReference type="PANTHER" id="PTHR12673:SF159">
    <property type="entry name" value="LD03170P"/>
    <property type="match status" value="1"/>
</dbReference>
<sequence>MSKIMRESSRLIQNNNNEELDLERQGTQKIRTASSSSHTSVAGVNAPRLDIQLPNSKLQLWGESSNENNGSFEQIQTAEYTSGIPDSFVSSSVLSQTGALLNISSANGLSVFAKVKQDYVAQGPDELNLEEEDIVRIFPASASGALQSLSGVGGANTFLARRVGMSIGAINGLVGWFATANVRILTEEEAAVEGLNSSDSISDLHQANLGLSRQASVVSKSDGTDFIEASSRANMLASESTDRSSIHANQGPNLGPLTSSSQQQTRNWYNKYRAMPRDEKKSFSASFALTSSDSQDATPHPIGSIRERSLSNAALLNAASIQDGSEGHVPGHRSEKSWWSGSSRPAVSAPSAPIVTNVSGKVAILGAPAGQRQLWVDFVGGAEAVETLGLSKKEIKRQEVIYEIITTESDYIDDLDIICEAYIKQLKKNKLIRSKDMAIIFSNIEQLLPVNMELLKSLVKRQETNKVIEYVGDAFIRVSDYLKMYTMYCSNHPYALIKLQSVRQNKSVAKFLDQCAQQPECRNLNLANFLLKPVQRVCKYPLFLRELIKATEPDHVDSENLVKALLKIETVVTIINEGARQTENVHKMLELQSKFVTRVNIVAPSRVMVKNGPVDVRNTQNEVKRREVYLFNDMLVIAKAVGDAFKLIHMIPFDMIFVNSHHDSSEIEFQIEIVHVGNSRCCLIFDNPTSTETWINAIRGAVNEWVFQKNRMNGGTGPVKENLSIANKVEDDVEFEADGGIFRNQEFTSSGMPTCESNLSIDQPTLDKSAKTPPVVHRTWTSETLTQPEDSFALSSASILTTTQLNTGESTITLATSGGPRRAPPPIPGHKTSSITDGSALHDLDNAKPPIIKPSPIALQQQKVKLFKSFSNSKNGLSNNPHHATQPEDLPKQRAKNMIVQDKSEVVLESVGAAHIRSATADPIPTSLEKSQQRHGLGQKEVIIHEHESSADIQTTGHTNSSQPRVRSATDQPFKSDGSTGFMEKRDSENKVTSNPTGSALAMTNQASATDVKMGSTMTFAASGSPHISNSTGIRGHYATPSTDASSSNMNRNNTAINKPVKHAKILDVTRGPGSGVKSFIYTIQITYVGLPTDQVKIVPHSFDSFFDLHLQLVGHFPEAAGITTGAEIIRASSSTGGVVSGSKPDAPRILPQLPGQMMFVSEAVATGRIPQLQNYLDVLLSLPPKISRSPVVLKFFR</sequence>
<accession>A0A177WYZ4</accession>
<feature type="domain" description="PH" evidence="5">
    <location>
        <begin position="607"/>
        <end position="703"/>
    </location>
</feature>
<feature type="region of interest" description="Disordered" evidence="3">
    <location>
        <begin position="1"/>
        <end position="46"/>
    </location>
</feature>
<dbReference type="PANTHER" id="PTHR12673">
    <property type="entry name" value="FACIOGENITAL DYSPLASIA PROTEIN"/>
    <property type="match status" value="1"/>
</dbReference>
<feature type="region of interest" description="Disordered" evidence="3">
    <location>
        <begin position="811"/>
        <end position="842"/>
    </location>
</feature>
<feature type="compositionally biased region" description="Polar residues" evidence="3">
    <location>
        <begin position="1040"/>
        <end position="1057"/>
    </location>
</feature>
<evidence type="ECO:0000259" key="4">
    <source>
        <dbReference type="PROSITE" id="PS50002"/>
    </source>
</evidence>
<feature type="compositionally biased region" description="Polar residues" evidence="3">
    <location>
        <begin position="25"/>
        <end position="42"/>
    </location>
</feature>
<feature type="domain" description="DH" evidence="6">
    <location>
        <begin position="396"/>
        <end position="578"/>
    </location>
</feature>
<feature type="domain" description="PX" evidence="7">
    <location>
        <begin position="1060"/>
        <end position="1198"/>
    </location>
</feature>
<dbReference type="InterPro" id="IPR011993">
    <property type="entry name" value="PH-like_dom_sf"/>
</dbReference>
<feature type="compositionally biased region" description="Polar residues" evidence="3">
    <location>
        <begin position="951"/>
        <end position="979"/>
    </location>
</feature>
<dbReference type="SMART" id="SM00312">
    <property type="entry name" value="PX"/>
    <property type="match status" value="1"/>
</dbReference>
<dbReference type="Proteomes" id="UP000077115">
    <property type="component" value="Unassembled WGS sequence"/>
</dbReference>
<feature type="region of interest" description="Disordered" evidence="3">
    <location>
        <begin position="871"/>
        <end position="890"/>
    </location>
</feature>
<dbReference type="GO" id="GO:0005737">
    <property type="term" value="C:cytoplasm"/>
    <property type="evidence" value="ECO:0007669"/>
    <property type="project" value="TreeGrafter"/>
</dbReference>
<feature type="compositionally biased region" description="Polar residues" evidence="3">
    <location>
        <begin position="991"/>
        <end position="1001"/>
    </location>
</feature>
<feature type="compositionally biased region" description="Polar residues" evidence="3">
    <location>
        <begin position="748"/>
        <end position="763"/>
    </location>
</feature>
<reference evidence="8 9" key="1">
    <citation type="submission" date="2006-10" db="EMBL/GenBank/DDBJ databases">
        <title>The Genome Sequence of Batrachochytrium dendrobatidis JEL423.</title>
        <authorList>
            <consortium name="The Broad Institute Genome Sequencing Platform"/>
            <person name="Birren B."/>
            <person name="Lander E."/>
            <person name="Galagan J."/>
            <person name="Cuomo C."/>
            <person name="Devon K."/>
            <person name="Jaffe D."/>
            <person name="Butler J."/>
            <person name="Alvarez P."/>
            <person name="Gnerre S."/>
            <person name="Grabherr M."/>
            <person name="Kleber M."/>
            <person name="Mauceli E."/>
            <person name="Brockman W."/>
            <person name="Young S."/>
            <person name="LaButti K."/>
            <person name="Sykes S."/>
            <person name="DeCaprio D."/>
            <person name="Crawford M."/>
            <person name="Koehrsen M."/>
            <person name="Engels R."/>
            <person name="Montgomery P."/>
            <person name="Pearson M."/>
            <person name="Howarth C."/>
            <person name="Larson L."/>
            <person name="White J."/>
            <person name="O'Leary S."/>
            <person name="Kodira C."/>
            <person name="Zeng Q."/>
            <person name="Yandava C."/>
            <person name="Alvarado L."/>
            <person name="Longcore J."/>
            <person name="James T."/>
        </authorList>
    </citation>
    <scope>NUCLEOTIDE SEQUENCE [LARGE SCALE GENOMIC DNA]</scope>
    <source>
        <strain evidence="8 9">JEL423</strain>
    </source>
</reference>
<dbReference type="InterPro" id="IPR001683">
    <property type="entry name" value="PX_dom"/>
</dbReference>
<dbReference type="PROSITE" id="PS50002">
    <property type="entry name" value="SH3"/>
    <property type="match status" value="1"/>
</dbReference>
<dbReference type="Gene3D" id="2.30.29.30">
    <property type="entry name" value="Pleckstrin-homology domain (PH domain)/Phosphotyrosine-binding domain (PTB)"/>
    <property type="match status" value="1"/>
</dbReference>
<dbReference type="SUPFAM" id="SSF50729">
    <property type="entry name" value="PH domain-like"/>
    <property type="match status" value="1"/>
</dbReference>
<dbReference type="Pfam" id="PF00787">
    <property type="entry name" value="PX"/>
    <property type="match status" value="1"/>
</dbReference>
<dbReference type="CDD" id="cd00160">
    <property type="entry name" value="RhoGEF"/>
    <property type="match status" value="1"/>
</dbReference>
<gene>
    <name evidence="8" type="ORF">BDEG_28459</name>
</gene>
<evidence type="ECO:0000313" key="9">
    <source>
        <dbReference type="Proteomes" id="UP000077115"/>
    </source>
</evidence>
<protein>
    <recommendedName>
        <fullName evidence="10">DH domain-containing protein</fullName>
    </recommendedName>
</protein>
<feature type="region of interest" description="Disordered" evidence="3">
    <location>
        <begin position="1025"/>
        <end position="1057"/>
    </location>
</feature>
<evidence type="ECO:0000256" key="3">
    <source>
        <dbReference type="SAM" id="MobiDB-lite"/>
    </source>
</evidence>
<dbReference type="InterPro" id="IPR036028">
    <property type="entry name" value="SH3-like_dom_sf"/>
</dbReference>
<dbReference type="InterPro" id="IPR001849">
    <property type="entry name" value="PH_domain"/>
</dbReference>
<feature type="compositionally biased region" description="Polar residues" evidence="3">
    <location>
        <begin position="246"/>
        <end position="265"/>
    </location>
</feature>
<evidence type="ECO:0000259" key="5">
    <source>
        <dbReference type="PROSITE" id="PS50003"/>
    </source>
</evidence>
<dbReference type="SUPFAM" id="SSF48065">
    <property type="entry name" value="DBL homology domain (DH-domain)"/>
    <property type="match status" value="1"/>
</dbReference>
<dbReference type="InterPro" id="IPR001452">
    <property type="entry name" value="SH3_domain"/>
</dbReference>
<dbReference type="InterPro" id="IPR051092">
    <property type="entry name" value="FYVE_RhoGEF_PH"/>
</dbReference>
<feature type="domain" description="SH3" evidence="4">
    <location>
        <begin position="108"/>
        <end position="187"/>
    </location>
</feature>
<dbReference type="Gene3D" id="3.30.1520.10">
    <property type="entry name" value="Phox-like domain"/>
    <property type="match status" value="1"/>
</dbReference>
<dbReference type="Pfam" id="PF00621">
    <property type="entry name" value="RhoGEF"/>
    <property type="match status" value="1"/>
</dbReference>
<dbReference type="InterPro" id="IPR035899">
    <property type="entry name" value="DBL_dom_sf"/>
</dbReference>
<dbReference type="AlphaFoldDB" id="A0A177WYZ4"/>
<name>A0A177WYZ4_BATDL</name>
<dbReference type="Gene3D" id="1.20.900.10">
    <property type="entry name" value="Dbl homology (DH) domain"/>
    <property type="match status" value="1"/>
</dbReference>
<dbReference type="InterPro" id="IPR000219">
    <property type="entry name" value="DH_dom"/>
</dbReference>
<feature type="compositionally biased region" description="Polar residues" evidence="3">
    <location>
        <begin position="871"/>
        <end position="883"/>
    </location>
</feature>
<evidence type="ECO:0000256" key="2">
    <source>
        <dbReference type="PROSITE-ProRule" id="PRU00192"/>
    </source>
</evidence>
<dbReference type="Gene3D" id="2.30.30.40">
    <property type="entry name" value="SH3 Domains"/>
    <property type="match status" value="1"/>
</dbReference>
<dbReference type="GO" id="GO:0035556">
    <property type="term" value="P:intracellular signal transduction"/>
    <property type="evidence" value="ECO:0007669"/>
    <property type="project" value="InterPro"/>
</dbReference>
<dbReference type="STRING" id="403673.A0A177WYZ4"/>
<dbReference type="EMBL" id="DS022315">
    <property type="protein sequence ID" value="OAJ45309.1"/>
    <property type="molecule type" value="Genomic_DNA"/>
</dbReference>
<evidence type="ECO:0000256" key="1">
    <source>
        <dbReference type="ARBA" id="ARBA00022443"/>
    </source>
</evidence>
<feature type="region of interest" description="Disordered" evidence="3">
    <location>
        <begin position="748"/>
        <end position="774"/>
    </location>
</feature>
<dbReference type="SMART" id="SM00233">
    <property type="entry name" value="PH"/>
    <property type="match status" value="1"/>
</dbReference>
<dbReference type="PROSITE" id="PS50003">
    <property type="entry name" value="PH_DOMAIN"/>
    <property type="match status" value="1"/>
</dbReference>
<feature type="compositionally biased region" description="Low complexity" evidence="3">
    <location>
        <begin position="340"/>
        <end position="350"/>
    </location>
</feature>
<proteinExistence type="predicted"/>
<dbReference type="PROSITE" id="PS50195">
    <property type="entry name" value="PX"/>
    <property type="match status" value="1"/>
</dbReference>
<evidence type="ECO:0000259" key="7">
    <source>
        <dbReference type="PROSITE" id="PS50195"/>
    </source>
</evidence>
<feature type="region of interest" description="Disordered" evidence="3">
    <location>
        <begin position="237"/>
        <end position="265"/>
    </location>
</feature>
<dbReference type="InterPro" id="IPR001331">
    <property type="entry name" value="GDS_CDC24_CS"/>
</dbReference>
<organism evidence="8 9">
    <name type="scientific">Batrachochytrium dendrobatidis (strain JEL423)</name>
    <dbReference type="NCBI Taxonomy" id="403673"/>
    <lineage>
        <taxon>Eukaryota</taxon>
        <taxon>Fungi</taxon>
        <taxon>Fungi incertae sedis</taxon>
        <taxon>Chytridiomycota</taxon>
        <taxon>Chytridiomycota incertae sedis</taxon>
        <taxon>Chytridiomycetes</taxon>
        <taxon>Rhizophydiales</taxon>
        <taxon>Rhizophydiales incertae sedis</taxon>
        <taxon>Batrachochytrium</taxon>
    </lineage>
</organism>
<dbReference type="VEuPathDB" id="FungiDB:BDEG_28459"/>
<evidence type="ECO:0008006" key="10">
    <source>
        <dbReference type="Google" id="ProtNLM"/>
    </source>
</evidence>
<dbReference type="PROSITE" id="PS00741">
    <property type="entry name" value="DH_1"/>
    <property type="match status" value="1"/>
</dbReference>
<dbReference type="OrthoDB" id="1716625at2759"/>
<evidence type="ECO:0000313" key="8">
    <source>
        <dbReference type="EMBL" id="OAJ45309.1"/>
    </source>
</evidence>
<dbReference type="GO" id="GO:0005085">
    <property type="term" value="F:guanyl-nucleotide exchange factor activity"/>
    <property type="evidence" value="ECO:0007669"/>
    <property type="project" value="InterPro"/>
</dbReference>
<dbReference type="SUPFAM" id="SSF64268">
    <property type="entry name" value="PX domain"/>
    <property type="match status" value="1"/>
</dbReference>
<feature type="region of interest" description="Disordered" evidence="3">
    <location>
        <begin position="321"/>
        <end position="350"/>
    </location>
</feature>
<feature type="region of interest" description="Disordered" evidence="3">
    <location>
        <begin position="918"/>
        <end position="937"/>
    </location>
</feature>
<dbReference type="SUPFAM" id="SSF50044">
    <property type="entry name" value="SH3-domain"/>
    <property type="match status" value="1"/>
</dbReference>
<keyword evidence="1 2" id="KW-0728">SH3 domain</keyword>
<evidence type="ECO:0000259" key="6">
    <source>
        <dbReference type="PROSITE" id="PS50010"/>
    </source>
</evidence>